<dbReference type="InterPro" id="IPR008948">
    <property type="entry name" value="L-Aspartase-like"/>
</dbReference>
<dbReference type="EC" id="4.2.1.2" evidence="3"/>
<dbReference type="PRINTS" id="PR00149">
    <property type="entry name" value="FUMRATELYASE"/>
</dbReference>
<feature type="binding site" evidence="3">
    <location>
        <begin position="138"/>
        <end position="140"/>
    </location>
    <ligand>
        <name>substrate</name>
    </ligand>
</feature>
<comment type="subunit">
    <text evidence="3">Homotetramer.</text>
</comment>
<dbReference type="Gene3D" id="1.20.200.10">
    <property type="entry name" value="Fumarase/aspartase (Central domain)"/>
    <property type="match status" value="1"/>
</dbReference>
<dbReference type="Pfam" id="PF10415">
    <property type="entry name" value="FumaraseC_C"/>
    <property type="match status" value="1"/>
</dbReference>
<dbReference type="NCBIfam" id="TIGR00979">
    <property type="entry name" value="fumC_II"/>
    <property type="match status" value="1"/>
</dbReference>
<feature type="binding site" evidence="3">
    <location>
        <begin position="323"/>
        <end position="325"/>
    </location>
    <ligand>
        <name>substrate</name>
    </ligand>
</feature>
<keyword evidence="3" id="KW-0963">Cytoplasm</keyword>
<feature type="domain" description="Fumarate lyase N-terminal" evidence="4">
    <location>
        <begin position="11"/>
        <end position="340"/>
    </location>
</feature>
<feature type="domain" description="Fumarase C C-terminal" evidence="5">
    <location>
        <begin position="407"/>
        <end position="459"/>
    </location>
</feature>
<dbReference type="Gene3D" id="1.10.40.30">
    <property type="entry name" value="Fumarase/aspartase (C-terminal domain)"/>
    <property type="match status" value="1"/>
</dbReference>
<comment type="subcellular location">
    <subcellularLocation>
        <location evidence="3">Cytoplasm</location>
    </subcellularLocation>
</comment>
<dbReference type="GO" id="GO:0004333">
    <property type="term" value="F:fumarate hydratase activity"/>
    <property type="evidence" value="ECO:0007669"/>
    <property type="project" value="UniProtKB-EC"/>
</dbReference>
<feature type="binding site" evidence="3">
    <location>
        <position position="318"/>
    </location>
    <ligand>
        <name>substrate</name>
    </ligand>
</feature>
<feature type="active site" description="Proton donor/acceptor" evidence="3">
    <location>
        <position position="187"/>
    </location>
</feature>
<dbReference type="RefSeq" id="WP_135684382.1">
    <property type="nucleotide sequence ID" value="NZ_RQEQ01000073.1"/>
</dbReference>
<dbReference type="SUPFAM" id="SSF48557">
    <property type="entry name" value="L-aspartase-like"/>
    <property type="match status" value="1"/>
</dbReference>
<feature type="site" description="Important for catalytic activity" evidence="3">
    <location>
        <position position="330"/>
    </location>
</feature>
<keyword evidence="3" id="KW-0816">Tricarboxylic acid cycle</keyword>
<dbReference type="PROSITE" id="PS00163">
    <property type="entry name" value="FUMARATE_LYASES"/>
    <property type="match status" value="1"/>
</dbReference>
<keyword evidence="7" id="KW-1185">Reference proteome</keyword>
<dbReference type="InterPro" id="IPR005677">
    <property type="entry name" value="Fum_hydII"/>
</dbReference>
<comment type="pathway">
    <text evidence="3">Carbohydrate metabolism; tricarboxylic acid cycle; (S)-malate from fumarate: step 1/1.</text>
</comment>
<dbReference type="NCBIfam" id="NF008909">
    <property type="entry name" value="PRK12273.1"/>
    <property type="match status" value="1"/>
</dbReference>
<accession>A0ABY2N9K0</accession>
<reference evidence="7" key="1">
    <citation type="journal article" date="2019" name="PLoS Negl. Trop. Dis.">
        <title>Revisiting the worldwide diversity of Leptospira species in the environment.</title>
        <authorList>
            <person name="Vincent A.T."/>
            <person name="Schiettekatte O."/>
            <person name="Bourhy P."/>
            <person name="Veyrier F.J."/>
            <person name="Picardeau M."/>
        </authorList>
    </citation>
    <scope>NUCLEOTIDE SEQUENCE [LARGE SCALE GENOMIC DNA]</scope>
    <source>
        <strain evidence="7">201702407</strain>
    </source>
</reference>
<comment type="function">
    <text evidence="3">Involved in the TCA cycle. Catalyzes the stereospecific interconversion of fumarate to L-malate.</text>
</comment>
<evidence type="ECO:0000313" key="7">
    <source>
        <dbReference type="Proteomes" id="UP000297422"/>
    </source>
</evidence>
<dbReference type="PANTHER" id="PTHR11444:SF1">
    <property type="entry name" value="FUMARATE HYDRATASE, MITOCHONDRIAL"/>
    <property type="match status" value="1"/>
</dbReference>
<organism evidence="6 7">
    <name type="scientific">Leptospira stimsonii</name>
    <dbReference type="NCBI Taxonomy" id="2202203"/>
    <lineage>
        <taxon>Bacteria</taxon>
        <taxon>Pseudomonadati</taxon>
        <taxon>Spirochaetota</taxon>
        <taxon>Spirochaetia</taxon>
        <taxon>Leptospirales</taxon>
        <taxon>Leptospiraceae</taxon>
        <taxon>Leptospira</taxon>
    </lineage>
</organism>
<feature type="binding site" evidence="3">
    <location>
        <position position="186"/>
    </location>
    <ligand>
        <name>substrate</name>
    </ligand>
</feature>
<dbReference type="InterPro" id="IPR018951">
    <property type="entry name" value="Fumarase_C_C"/>
</dbReference>
<dbReference type="InterPro" id="IPR000362">
    <property type="entry name" value="Fumarate_lyase_fam"/>
</dbReference>
<dbReference type="Pfam" id="PF00206">
    <property type="entry name" value="Lyase_1"/>
    <property type="match status" value="1"/>
</dbReference>
<dbReference type="EMBL" id="RQGT01000034">
    <property type="protein sequence ID" value="TGM18905.1"/>
    <property type="molecule type" value="Genomic_DNA"/>
</dbReference>
<dbReference type="InterPro" id="IPR024083">
    <property type="entry name" value="Fumarase/histidase_N"/>
</dbReference>
<dbReference type="InterPro" id="IPR022761">
    <property type="entry name" value="Fumarate_lyase_N"/>
</dbReference>
<protein>
    <recommendedName>
        <fullName evidence="3">Fumarate hydratase class II</fullName>
        <shortName evidence="3">Fumarase C</shortName>
        <ecNumber evidence="3">4.2.1.2</ecNumber>
    </recommendedName>
    <alternativeName>
        <fullName evidence="3">Aerobic fumarase</fullName>
    </alternativeName>
    <alternativeName>
        <fullName evidence="3">Iron-independent fumarase</fullName>
    </alternativeName>
</protein>
<dbReference type="CDD" id="cd01362">
    <property type="entry name" value="Fumarase_classII"/>
    <property type="match status" value="1"/>
</dbReference>
<dbReference type="PANTHER" id="PTHR11444">
    <property type="entry name" value="ASPARTATEAMMONIA/ARGININOSUCCINATE/ADENYLOSUCCINATE LYASE"/>
    <property type="match status" value="1"/>
</dbReference>
<evidence type="ECO:0000259" key="4">
    <source>
        <dbReference type="Pfam" id="PF00206"/>
    </source>
</evidence>
<dbReference type="PRINTS" id="PR00145">
    <property type="entry name" value="ARGSUCLYASE"/>
</dbReference>
<keyword evidence="2 3" id="KW-0456">Lyase</keyword>
<gene>
    <name evidence="3 6" type="primary">fumC</name>
    <name evidence="6" type="ORF">EHQ90_06170</name>
</gene>
<evidence type="ECO:0000259" key="5">
    <source>
        <dbReference type="Pfam" id="PF10415"/>
    </source>
</evidence>
<evidence type="ECO:0000313" key="6">
    <source>
        <dbReference type="EMBL" id="TGM18905.1"/>
    </source>
</evidence>
<evidence type="ECO:0000256" key="3">
    <source>
        <dbReference type="HAMAP-Rule" id="MF_00743"/>
    </source>
</evidence>
<dbReference type="HAMAP" id="MF_00743">
    <property type="entry name" value="FumaraseC"/>
    <property type="match status" value="1"/>
</dbReference>
<feature type="binding site" evidence="3">
    <location>
        <begin position="97"/>
        <end position="99"/>
    </location>
    <ligand>
        <name>substrate</name>
    </ligand>
</feature>
<dbReference type="InterPro" id="IPR020557">
    <property type="entry name" value="Fumarate_lyase_CS"/>
</dbReference>
<name>A0ABY2N9K0_9LEPT</name>
<evidence type="ECO:0000256" key="1">
    <source>
        <dbReference type="ARBA" id="ARBA00009084"/>
    </source>
</evidence>
<evidence type="ECO:0000256" key="2">
    <source>
        <dbReference type="ARBA" id="ARBA00023239"/>
    </source>
</evidence>
<feature type="binding site" description="in site B" evidence="3">
    <location>
        <begin position="128"/>
        <end position="131"/>
    </location>
    <ligand>
        <name>substrate</name>
    </ligand>
</feature>
<feature type="active site" evidence="3">
    <location>
        <position position="317"/>
    </location>
</feature>
<dbReference type="Proteomes" id="UP000297422">
    <property type="component" value="Unassembled WGS sequence"/>
</dbReference>
<dbReference type="Gene3D" id="1.10.275.10">
    <property type="entry name" value="Fumarase/aspartase (N-terminal domain)"/>
    <property type="match status" value="1"/>
</dbReference>
<comment type="similarity">
    <text evidence="1 3">Belongs to the class-II fumarase/aspartase family. Fumarase subfamily.</text>
</comment>
<comment type="caution">
    <text evidence="6">The sequence shown here is derived from an EMBL/GenBank/DDBJ whole genome shotgun (WGS) entry which is preliminary data.</text>
</comment>
<comment type="catalytic activity">
    <reaction evidence="3">
        <text>(S)-malate = fumarate + H2O</text>
        <dbReference type="Rhea" id="RHEA:12460"/>
        <dbReference type="ChEBI" id="CHEBI:15377"/>
        <dbReference type="ChEBI" id="CHEBI:15589"/>
        <dbReference type="ChEBI" id="CHEBI:29806"/>
        <dbReference type="EC" id="4.2.1.2"/>
    </reaction>
</comment>
<sequence>MKTRIETDSMGEIAVDDSKYWGAQTERSLHHFHIGNDRFPREMIRALGVLKKSAAIVNAELGLLTEEKKNLIVQAADEVISGKLDEHFPLSVWQTGSGTQTNMNSNEVISNRAIEIAGGVKGSKKPIHPNDDVNKAQSSNDTFPTAMHIAAAEQLNLKLIPALVQLKETLKKKELEFQNIIKIGRTHLQDATPLTLGQEFSGYVQQLEYNIGRAKAVLPSVYRLALGGTAVGTGLNTHPQFAVKAAAQIAKETGLPFISAENKFEALATHDSLVEVSGVLKTIAASLMKIANDVRWLSSGPRCGIGEISIPENEPGSSIMPGKVNPTQSEQMTMVSAQVIANDVAVNIGGASGNFELNVFKPLIIHNVLNSIRLLSDSCVSFEEHCARGIEPNKEKLNEHLNNSLMLVTALNPHIGYDNAAKIAKNAHKKGSTLKESGIELGLLTSEQFDQWVLPEKMISPSVD</sequence>
<proteinExistence type="inferred from homology"/>
<comment type="miscellaneous">
    <text evidence="3">There are 2 substrate-binding sites: the catalytic A site, and the non-catalytic B site that may play a role in the transfer of substrate or product between the active site and the solvent. Alternatively, the B site may bind allosteric effectors.</text>
</comment>